<keyword evidence="1" id="KW-0472">Membrane</keyword>
<evidence type="ECO:0000256" key="1">
    <source>
        <dbReference type="SAM" id="Phobius"/>
    </source>
</evidence>
<evidence type="ECO:0000313" key="2">
    <source>
        <dbReference type="EMBL" id="PXY85339.1"/>
    </source>
</evidence>
<dbReference type="Proteomes" id="UP000247744">
    <property type="component" value="Unassembled WGS sequence"/>
</dbReference>
<dbReference type="EMBL" id="QGLL01000002">
    <property type="protein sequence ID" value="PXY85339.1"/>
    <property type="molecule type" value="Genomic_DNA"/>
</dbReference>
<proteinExistence type="predicted"/>
<keyword evidence="1" id="KW-0812">Transmembrane</keyword>
<comment type="caution">
    <text evidence="2">The sequence shown here is derived from an EMBL/GenBank/DDBJ whole genome shotgun (WGS) entry which is preliminary data.</text>
</comment>
<protein>
    <submittedName>
        <fullName evidence="2">Uncharacterized protein</fullName>
    </submittedName>
</protein>
<keyword evidence="1" id="KW-1133">Transmembrane helix</keyword>
<organism evidence="2 3">
    <name type="scientific">Bifidobacterium asteroides</name>
    <dbReference type="NCBI Taxonomy" id="1684"/>
    <lineage>
        <taxon>Bacteria</taxon>
        <taxon>Bacillati</taxon>
        <taxon>Actinomycetota</taxon>
        <taxon>Actinomycetes</taxon>
        <taxon>Bifidobacteriales</taxon>
        <taxon>Bifidobacteriaceae</taxon>
        <taxon>Bifidobacterium</taxon>
    </lineage>
</organism>
<name>A0A318MAY6_9BIFI</name>
<gene>
    <name evidence="2" type="ORF">DKK75_01885</name>
</gene>
<sequence>MDPDRILAAVQELTADRLKGPDGKSMSVLVVDGPLRSVEKGLARRCFAGGILTAEERPGGFRVQTGLRILQGCIVEPCLGRIREPRVFLILRPCRGQTHQVCLNRSDDAVPCVCQAVLRILAAGGRLPAIWLMLLSTVFSPSYLLIWAGTVEVRRTVLVQD</sequence>
<reference evidence="2 3" key="1">
    <citation type="submission" date="2018-05" db="EMBL/GenBank/DDBJ databases">
        <title>Reference genomes for bee gut microbiota database.</title>
        <authorList>
            <person name="Ellegaard K.M."/>
        </authorList>
    </citation>
    <scope>NUCLEOTIDE SEQUENCE [LARGE SCALE GENOMIC DNA]</scope>
    <source>
        <strain evidence="2 3">ESL0200</strain>
    </source>
</reference>
<feature type="transmembrane region" description="Helical" evidence="1">
    <location>
        <begin position="129"/>
        <end position="148"/>
    </location>
</feature>
<evidence type="ECO:0000313" key="3">
    <source>
        <dbReference type="Proteomes" id="UP000247744"/>
    </source>
</evidence>
<dbReference type="AlphaFoldDB" id="A0A318MAY6"/>
<accession>A0A318MAY6</accession>